<evidence type="ECO:0000313" key="6">
    <source>
        <dbReference type="Proteomes" id="UP000005439"/>
    </source>
</evidence>
<dbReference type="EMBL" id="CP003179">
    <property type="protein sequence ID" value="AEW04132.1"/>
    <property type="molecule type" value="Genomic_DNA"/>
</dbReference>
<dbReference type="FunFam" id="3.30.70.360:FF:000014">
    <property type="entry name" value="N-acyl-L-amino acid amidohydrolase"/>
    <property type="match status" value="1"/>
</dbReference>
<comment type="cofactor">
    <cofactor evidence="3">
        <name>Mn(2+)</name>
        <dbReference type="ChEBI" id="CHEBI:29035"/>
    </cofactor>
    <text evidence="3">The Mn(2+) ion enhances activity.</text>
</comment>
<dbReference type="InterPro" id="IPR036264">
    <property type="entry name" value="Bact_exopeptidase_dim_dom"/>
</dbReference>
<comment type="similarity">
    <text evidence="1">Belongs to the peptidase M20 family.</text>
</comment>
<dbReference type="Proteomes" id="UP000005439">
    <property type="component" value="Chromosome"/>
</dbReference>
<keyword evidence="3" id="KW-0464">Manganese</keyword>
<dbReference type="KEGG" id="sap:Sulac_0605"/>
<dbReference type="STRING" id="679936.Sulac_0605"/>
<evidence type="ECO:0000256" key="2">
    <source>
        <dbReference type="ARBA" id="ARBA00022801"/>
    </source>
</evidence>
<dbReference type="Pfam" id="PF07687">
    <property type="entry name" value="M20_dimer"/>
    <property type="match status" value="1"/>
</dbReference>
<feature type="binding site" evidence="3">
    <location>
        <position position="100"/>
    </location>
    <ligand>
        <name>Mn(2+)</name>
        <dbReference type="ChEBI" id="CHEBI:29035"/>
        <label>2</label>
    </ligand>
</feature>
<protein>
    <submittedName>
        <fullName evidence="5">Amidohydrolase</fullName>
        <ecNumber evidence="5">3.5.1.47</ecNumber>
    </submittedName>
</protein>
<dbReference type="PATRIC" id="fig|679936.5.peg.644"/>
<evidence type="ECO:0000313" key="5">
    <source>
        <dbReference type="EMBL" id="AEW04132.1"/>
    </source>
</evidence>
<reference evidence="6" key="1">
    <citation type="submission" date="2011-12" db="EMBL/GenBank/DDBJ databases">
        <title>The complete genome of chromosome of Sulfobacillus acidophilus DSM 10332.</title>
        <authorList>
            <person name="Lucas S."/>
            <person name="Han J."/>
            <person name="Lapidus A."/>
            <person name="Bruce D."/>
            <person name="Goodwin L."/>
            <person name="Pitluck S."/>
            <person name="Peters L."/>
            <person name="Kyrpides N."/>
            <person name="Mavromatis K."/>
            <person name="Ivanova N."/>
            <person name="Mikhailova N."/>
            <person name="Chertkov O."/>
            <person name="Saunders E."/>
            <person name="Detter J.C."/>
            <person name="Tapia R."/>
            <person name="Han C."/>
            <person name="Land M."/>
            <person name="Hauser L."/>
            <person name="Markowitz V."/>
            <person name="Cheng J.-F."/>
            <person name="Hugenholtz P."/>
            <person name="Woyke T."/>
            <person name="Wu D."/>
            <person name="Pukall R."/>
            <person name="Gehrich-Schroeter G."/>
            <person name="Schneider S."/>
            <person name="Klenk H.-P."/>
            <person name="Eisen J.A."/>
        </authorList>
    </citation>
    <scope>NUCLEOTIDE SEQUENCE [LARGE SCALE GENOMIC DNA]</scope>
    <source>
        <strain evidence="6">ATCC 700253 / DSM 10332 / NAL</strain>
    </source>
</reference>
<dbReference type="HOGENOM" id="CLU_023257_0_1_9"/>
<dbReference type="PANTHER" id="PTHR11014">
    <property type="entry name" value="PEPTIDASE M20 FAMILY MEMBER"/>
    <property type="match status" value="1"/>
</dbReference>
<dbReference type="InterPro" id="IPR002933">
    <property type="entry name" value="Peptidase_M20"/>
</dbReference>
<evidence type="ECO:0000256" key="1">
    <source>
        <dbReference type="ARBA" id="ARBA00006153"/>
    </source>
</evidence>
<sequence length="395" mass="42533">MSLFTRAQELRPQLVAWRRYLHQFPELSFREYETQRYLMQQLTAIGLAPYAVGDTGILVDIGDGPHSVAIRADIDALPLQEESDAPFRSQHPGVMHACGHDGHTAILLGVAQLLATHTPLPGRIRLLFQPAEEQLPGGAQKLIAEGALEGIERVVGLHLSSDLDTGLIGVTPGPVTASADAFTVILEGKGGHGSQPESAVDPVVAAADLVMSVQTIVSRNIRPNNAAVVTIGTIHGGSNFNIIAPRVELTGTVRTFHAQDRARIEARLKGLVDHIGQAYESNGTLHYQRGYPSVVNTLPEIEAVERIISRVWGASAMRHPAPLLAGEDFAYYLERIPGAFLMLGCRNPAVGAIYPHHHPRFTLDEDALPIGVALLAETALSFLTLEPASQEEACS</sequence>
<reference evidence="5 6" key="2">
    <citation type="journal article" date="2012" name="Stand. Genomic Sci.">
        <title>Complete genome sequence of the moderately thermophilic mineral-sulfide-oxidizing firmicute Sulfobacillus acidophilus type strain (NAL(T)).</title>
        <authorList>
            <person name="Anderson I."/>
            <person name="Chertkov O."/>
            <person name="Chen A."/>
            <person name="Saunders E."/>
            <person name="Lapidus A."/>
            <person name="Nolan M."/>
            <person name="Lucas S."/>
            <person name="Hammon N."/>
            <person name="Deshpande S."/>
            <person name="Cheng J.F."/>
            <person name="Han C."/>
            <person name="Tapia R."/>
            <person name="Goodwin L.A."/>
            <person name="Pitluck S."/>
            <person name="Liolios K."/>
            <person name="Pagani I."/>
            <person name="Ivanova N."/>
            <person name="Mikhailova N."/>
            <person name="Pati A."/>
            <person name="Palaniappan K."/>
            <person name="Land M."/>
            <person name="Pan C."/>
            <person name="Rohde M."/>
            <person name="Pukall R."/>
            <person name="Goker M."/>
            <person name="Detter J.C."/>
            <person name="Woyke T."/>
            <person name="Bristow J."/>
            <person name="Eisen J.A."/>
            <person name="Markowitz V."/>
            <person name="Hugenholtz P."/>
            <person name="Kyrpides N.C."/>
            <person name="Klenk H.P."/>
            <person name="Mavromatis K."/>
        </authorList>
    </citation>
    <scope>NUCLEOTIDE SEQUENCE [LARGE SCALE GENOMIC DNA]</scope>
    <source>
        <strain evidence="6">ATCC 700253 / DSM 10332 / NAL</strain>
    </source>
</reference>
<dbReference type="GO" id="GO:0050118">
    <property type="term" value="F:N-acetyldiaminopimelate deacetylase activity"/>
    <property type="evidence" value="ECO:0007669"/>
    <property type="project" value="UniProtKB-EC"/>
</dbReference>
<dbReference type="NCBIfam" id="TIGR01891">
    <property type="entry name" value="amidohydrolases"/>
    <property type="match status" value="1"/>
</dbReference>
<dbReference type="AlphaFoldDB" id="G8TZW3"/>
<proteinExistence type="inferred from homology"/>
<keyword evidence="2 5" id="KW-0378">Hydrolase</keyword>
<feature type="binding site" evidence="3">
    <location>
        <position position="133"/>
    </location>
    <ligand>
        <name>Mn(2+)</name>
        <dbReference type="ChEBI" id="CHEBI:29035"/>
        <label>2</label>
    </ligand>
</feature>
<dbReference type="SUPFAM" id="SSF53187">
    <property type="entry name" value="Zn-dependent exopeptidases"/>
    <property type="match status" value="1"/>
</dbReference>
<dbReference type="Gene3D" id="3.40.630.10">
    <property type="entry name" value="Zn peptidases"/>
    <property type="match status" value="1"/>
</dbReference>
<dbReference type="SUPFAM" id="SSF55031">
    <property type="entry name" value="Bacterial exopeptidase dimerisation domain"/>
    <property type="match status" value="1"/>
</dbReference>
<keyword evidence="6" id="KW-1185">Reference proteome</keyword>
<organism evidence="5 6">
    <name type="scientific">Sulfobacillus acidophilus (strain ATCC 700253 / DSM 10332 / NAL)</name>
    <dbReference type="NCBI Taxonomy" id="679936"/>
    <lineage>
        <taxon>Bacteria</taxon>
        <taxon>Bacillati</taxon>
        <taxon>Bacillota</taxon>
        <taxon>Clostridia</taxon>
        <taxon>Eubacteriales</taxon>
        <taxon>Clostridiales Family XVII. Incertae Sedis</taxon>
        <taxon>Sulfobacillus</taxon>
    </lineage>
</organism>
<feature type="binding site" evidence="3">
    <location>
        <position position="158"/>
    </location>
    <ligand>
        <name>Mn(2+)</name>
        <dbReference type="ChEBI" id="CHEBI:29035"/>
        <label>2</label>
    </ligand>
</feature>
<name>G8TZW3_SULAD</name>
<keyword evidence="3" id="KW-0479">Metal-binding</keyword>
<dbReference type="EC" id="3.5.1.47" evidence="5"/>
<feature type="binding site" evidence="3">
    <location>
        <position position="98"/>
    </location>
    <ligand>
        <name>Mn(2+)</name>
        <dbReference type="ChEBI" id="CHEBI:29035"/>
        <label>2</label>
    </ligand>
</feature>
<dbReference type="PIRSF" id="PIRSF005962">
    <property type="entry name" value="Pept_M20D_amidohydro"/>
    <property type="match status" value="1"/>
</dbReference>
<dbReference type="GO" id="GO:0046872">
    <property type="term" value="F:metal ion binding"/>
    <property type="evidence" value="ECO:0007669"/>
    <property type="project" value="UniProtKB-KW"/>
</dbReference>
<gene>
    <name evidence="5" type="ordered locus">Sulac_0605</name>
</gene>
<feature type="binding site" evidence="3">
    <location>
        <position position="357"/>
    </location>
    <ligand>
        <name>Mn(2+)</name>
        <dbReference type="ChEBI" id="CHEBI:29035"/>
        <label>2</label>
    </ligand>
</feature>
<dbReference type="InterPro" id="IPR017439">
    <property type="entry name" value="Amidohydrolase"/>
</dbReference>
<accession>G8TZW3</accession>
<dbReference type="InterPro" id="IPR011650">
    <property type="entry name" value="Peptidase_M20_dimer"/>
</dbReference>
<dbReference type="Pfam" id="PF01546">
    <property type="entry name" value="Peptidase_M20"/>
    <property type="match status" value="1"/>
</dbReference>
<feature type="domain" description="Peptidase M20 dimerisation" evidence="4">
    <location>
        <begin position="182"/>
        <end position="277"/>
    </location>
</feature>
<evidence type="ECO:0000259" key="4">
    <source>
        <dbReference type="Pfam" id="PF07687"/>
    </source>
</evidence>
<evidence type="ECO:0000256" key="3">
    <source>
        <dbReference type="PIRSR" id="PIRSR005962-1"/>
    </source>
</evidence>
<dbReference type="Gene3D" id="3.30.70.360">
    <property type="match status" value="1"/>
</dbReference>
<dbReference type="PANTHER" id="PTHR11014:SF63">
    <property type="entry name" value="METALLOPEPTIDASE, PUTATIVE (AFU_ORTHOLOGUE AFUA_6G09600)-RELATED"/>
    <property type="match status" value="1"/>
</dbReference>